<dbReference type="eggNOG" id="COG5587">
    <property type="taxonomic scope" value="Bacteria"/>
</dbReference>
<dbReference type="EMBL" id="CP001102">
    <property type="protein sequence ID" value="ACP20896.1"/>
    <property type="molecule type" value="Genomic_DNA"/>
</dbReference>
<accession>C3L4H8</accession>
<sequence>MEANKAVYQESRHTLLQVTEQLIQGIGKFDHDIALLTPANCIFRINRDIRFTKDKSPYKSNMGAYFAKGGKTGGYAGYYLHLQPNNQSFIAGGMYEPSAEALKKIRQEIDYNGDKLELIVEDKRFKELFGKLQGESLQRPPKGYNADHPHIDWLKLKTFIAVHPVTDVIVANQDFIDYTLKLFEALVPLNQFLNAALDDLE</sequence>
<dbReference type="AlphaFoldDB" id="C3L4H8"/>
<dbReference type="RefSeq" id="WP_012472546.1">
    <property type="nucleotide sequence ID" value="NC_010830.1"/>
</dbReference>
<gene>
    <name evidence="1" type="ordered locus">Aasi_1559</name>
</gene>
<dbReference type="InterPro" id="IPR015996">
    <property type="entry name" value="UCP028451"/>
</dbReference>
<dbReference type="PANTHER" id="PTHR36452:SF1">
    <property type="entry name" value="DUF2461 DOMAIN-CONTAINING PROTEIN"/>
    <property type="match status" value="1"/>
</dbReference>
<proteinExistence type="predicted"/>
<dbReference type="PANTHER" id="PTHR36452">
    <property type="entry name" value="CHROMOSOME 12, WHOLE GENOME SHOTGUN SEQUENCE"/>
    <property type="match status" value="1"/>
</dbReference>
<name>C3L4H8_AMOA5</name>
<reference evidence="1 2" key="1">
    <citation type="journal article" date="2010" name="J. Bacteriol.">
        <title>The genome of the amoeba symbiont 'Candidatus Amoebophilus asiaticus' reveals common mechanisms for host cell interaction among amoeba-associated bacteria.</title>
        <authorList>
            <person name="Schmitz-Esser S."/>
            <person name="Tischler P."/>
            <person name="Arnold R."/>
            <person name="Montanaro J."/>
            <person name="Wagner M."/>
            <person name="Rattei T."/>
            <person name="Horn M."/>
        </authorList>
    </citation>
    <scope>NUCLEOTIDE SEQUENCE [LARGE SCALE GENOMIC DNA]</scope>
    <source>
        <strain evidence="1 2">5a2</strain>
    </source>
</reference>
<evidence type="ECO:0008006" key="3">
    <source>
        <dbReference type="Google" id="ProtNLM"/>
    </source>
</evidence>
<evidence type="ECO:0000313" key="2">
    <source>
        <dbReference type="Proteomes" id="UP000001227"/>
    </source>
</evidence>
<dbReference type="KEGG" id="aas:Aasi_1559"/>
<protein>
    <recommendedName>
        <fullName evidence="3">TIGR02453 family protein</fullName>
    </recommendedName>
</protein>
<dbReference type="Proteomes" id="UP000001227">
    <property type="component" value="Chromosome"/>
</dbReference>
<dbReference type="Pfam" id="PF09365">
    <property type="entry name" value="DUF2461"/>
    <property type="match status" value="1"/>
</dbReference>
<dbReference type="NCBIfam" id="TIGR02453">
    <property type="entry name" value="TIGR02453 family protein"/>
    <property type="match status" value="1"/>
</dbReference>
<dbReference type="InterPro" id="IPR012808">
    <property type="entry name" value="CHP02453"/>
</dbReference>
<evidence type="ECO:0000313" key="1">
    <source>
        <dbReference type="EMBL" id="ACP20896.1"/>
    </source>
</evidence>
<dbReference type="HOGENOM" id="CLU_036742_2_0_10"/>
<dbReference type="PIRSF" id="PIRSF028451">
    <property type="entry name" value="UCP028451"/>
    <property type="match status" value="1"/>
</dbReference>
<organism evidence="1 2">
    <name type="scientific">Amoebophilus asiaticus (strain 5a2)</name>
    <dbReference type="NCBI Taxonomy" id="452471"/>
    <lineage>
        <taxon>Bacteria</taxon>
        <taxon>Pseudomonadati</taxon>
        <taxon>Bacteroidota</taxon>
        <taxon>Cytophagia</taxon>
        <taxon>Cytophagales</taxon>
        <taxon>Amoebophilaceae</taxon>
        <taxon>Candidatus Amoebophilus</taxon>
    </lineage>
</organism>
<keyword evidence="2" id="KW-1185">Reference proteome</keyword>